<evidence type="ECO:0000313" key="1">
    <source>
        <dbReference type="EMBL" id="TXC62501.1"/>
    </source>
</evidence>
<dbReference type="InterPro" id="IPR007709">
    <property type="entry name" value="N-FG_amidohydro"/>
</dbReference>
<reference evidence="1 2" key="1">
    <citation type="journal article" date="2015" name="J. Microbiol.">
        <title>Sphingosinicella ginsenosidimutans sp. nov., with ginsenoside converting activity.</title>
        <authorList>
            <person name="Kim J.K."/>
            <person name="Kang M.S."/>
            <person name="Park S.C."/>
            <person name="Kim K.M."/>
            <person name="Choi K."/>
            <person name="Yoon M.H."/>
            <person name="Im W.T."/>
        </authorList>
    </citation>
    <scope>NUCLEOTIDE SEQUENCE [LARGE SCALE GENOMIC DNA]</scope>
    <source>
        <strain evidence="1 2">BS-11</strain>
    </source>
</reference>
<comment type="caution">
    <text evidence="1">The sequence shown here is derived from an EMBL/GenBank/DDBJ whole genome shotgun (WGS) entry which is preliminary data.</text>
</comment>
<gene>
    <name evidence="1" type="ORF">FRZ32_01810</name>
</gene>
<dbReference type="Proteomes" id="UP000321249">
    <property type="component" value="Unassembled WGS sequence"/>
</dbReference>
<dbReference type="EMBL" id="VOQQ01000001">
    <property type="protein sequence ID" value="TXC62501.1"/>
    <property type="molecule type" value="Genomic_DNA"/>
</dbReference>
<dbReference type="RefSeq" id="WP_147041889.1">
    <property type="nucleotide sequence ID" value="NZ_BAABIR010000001.1"/>
</dbReference>
<accession>A0A5C6TR77</accession>
<keyword evidence="1" id="KW-0378">Hydrolase</keyword>
<sequence>MTQAPARPFDRIGPARPVSPVVLSVPHAGRDYGPALLAAARVPRAALELLEDRLVDKLIWRAVQSGATAFVATAPRAQIDLNRDEREIDPSLVDPPLSPAQVLPSARARAGIGLLPSRIAGAGALWRGPISARELARRIETIHRPYHAAIAEALAKARERFGAAVLLDCHSMPPRSPAGGEPKIVFGDLHGTSARQDLIAAAVAAASTLGYPVGRNRPYAGGHVVGRHGEPRRGIHAIQIEIDRSLYLDSALSAPGPGFGAICRLIASVAAALEAALIGEPGAIAAE</sequence>
<evidence type="ECO:0000313" key="2">
    <source>
        <dbReference type="Proteomes" id="UP000321249"/>
    </source>
</evidence>
<dbReference type="GO" id="GO:0016787">
    <property type="term" value="F:hydrolase activity"/>
    <property type="evidence" value="ECO:0007669"/>
    <property type="project" value="UniProtKB-KW"/>
</dbReference>
<protein>
    <submittedName>
        <fullName evidence="1">N-formylglutamate amidohydrolase</fullName>
    </submittedName>
</protein>
<dbReference type="OrthoDB" id="9802050at2"/>
<organism evidence="1 2">
    <name type="scientific">Allosphingosinicella ginsenosidimutans</name>
    <dbReference type="NCBI Taxonomy" id="1176539"/>
    <lineage>
        <taxon>Bacteria</taxon>
        <taxon>Pseudomonadati</taxon>
        <taxon>Pseudomonadota</taxon>
        <taxon>Alphaproteobacteria</taxon>
        <taxon>Sphingomonadales</taxon>
        <taxon>Sphingomonadaceae</taxon>
        <taxon>Allosphingosinicella</taxon>
    </lineage>
</organism>
<name>A0A5C6TR77_9SPHN</name>
<dbReference type="Pfam" id="PF05013">
    <property type="entry name" value="FGase"/>
    <property type="match status" value="1"/>
</dbReference>
<dbReference type="SUPFAM" id="SSF53187">
    <property type="entry name" value="Zn-dependent exopeptidases"/>
    <property type="match status" value="1"/>
</dbReference>
<dbReference type="Gene3D" id="3.40.630.40">
    <property type="entry name" value="Zn-dependent exopeptidases"/>
    <property type="match status" value="1"/>
</dbReference>
<dbReference type="AlphaFoldDB" id="A0A5C6TR77"/>
<keyword evidence="2" id="KW-1185">Reference proteome</keyword>
<proteinExistence type="predicted"/>